<accession>A0ABR1Z7M8</accession>
<name>A0ABR1Z7M8_9ROSI</name>
<gene>
    <name evidence="1" type="ORF">V6N12_055195</name>
</gene>
<proteinExistence type="predicted"/>
<sequence>MVFLQGFHKPFNGVMSRCILASPSCLGSLGEEIFSTVASIFGSVEIERGRLCLTPSENIFRVDHYRSPCSSWVVLPLRFLATAFPLVLWMSSFGRRLPCSKIDLKFKDGFNHLIEFDS</sequence>
<comment type="caution">
    <text evidence="1">The sequence shown here is derived from an EMBL/GenBank/DDBJ whole genome shotgun (WGS) entry which is preliminary data.</text>
</comment>
<dbReference type="Proteomes" id="UP001472677">
    <property type="component" value="Unassembled WGS sequence"/>
</dbReference>
<reference evidence="1 2" key="1">
    <citation type="journal article" date="2024" name="G3 (Bethesda)">
        <title>Genome assembly of Hibiscus sabdariffa L. provides insights into metabolisms of medicinal natural products.</title>
        <authorList>
            <person name="Kim T."/>
        </authorList>
    </citation>
    <scope>NUCLEOTIDE SEQUENCE [LARGE SCALE GENOMIC DNA]</scope>
    <source>
        <strain evidence="1">TK-2024</strain>
        <tissue evidence="1">Old leaves</tissue>
    </source>
</reference>
<dbReference type="EMBL" id="JBBPBM010002648">
    <property type="protein sequence ID" value="KAK8475786.1"/>
    <property type="molecule type" value="Genomic_DNA"/>
</dbReference>
<organism evidence="1 2">
    <name type="scientific">Hibiscus sabdariffa</name>
    <name type="common">roselle</name>
    <dbReference type="NCBI Taxonomy" id="183260"/>
    <lineage>
        <taxon>Eukaryota</taxon>
        <taxon>Viridiplantae</taxon>
        <taxon>Streptophyta</taxon>
        <taxon>Embryophyta</taxon>
        <taxon>Tracheophyta</taxon>
        <taxon>Spermatophyta</taxon>
        <taxon>Magnoliopsida</taxon>
        <taxon>eudicotyledons</taxon>
        <taxon>Gunneridae</taxon>
        <taxon>Pentapetalae</taxon>
        <taxon>rosids</taxon>
        <taxon>malvids</taxon>
        <taxon>Malvales</taxon>
        <taxon>Malvaceae</taxon>
        <taxon>Malvoideae</taxon>
        <taxon>Hibiscus</taxon>
    </lineage>
</organism>
<keyword evidence="2" id="KW-1185">Reference proteome</keyword>
<evidence type="ECO:0000313" key="2">
    <source>
        <dbReference type="Proteomes" id="UP001472677"/>
    </source>
</evidence>
<evidence type="ECO:0000313" key="1">
    <source>
        <dbReference type="EMBL" id="KAK8475786.1"/>
    </source>
</evidence>
<protein>
    <submittedName>
        <fullName evidence="1">Uncharacterized protein</fullName>
    </submittedName>
</protein>